<dbReference type="EMBL" id="DVJJ01000032">
    <property type="protein sequence ID" value="HIS64070.1"/>
    <property type="molecule type" value="Genomic_DNA"/>
</dbReference>
<comment type="caution">
    <text evidence="2">The sequence shown here is derived from an EMBL/GenBank/DDBJ whole genome shotgun (WGS) entry which is preliminary data.</text>
</comment>
<protein>
    <submittedName>
        <fullName evidence="2">Uncharacterized protein</fullName>
    </submittedName>
</protein>
<feature type="transmembrane region" description="Helical" evidence="1">
    <location>
        <begin position="234"/>
        <end position="255"/>
    </location>
</feature>
<evidence type="ECO:0000313" key="3">
    <source>
        <dbReference type="Proteomes" id="UP000886741"/>
    </source>
</evidence>
<keyword evidence="1" id="KW-1133">Transmembrane helix</keyword>
<evidence type="ECO:0000256" key="1">
    <source>
        <dbReference type="SAM" id="Phobius"/>
    </source>
</evidence>
<name>A0A9D1F816_9FIRM</name>
<feature type="transmembrane region" description="Helical" evidence="1">
    <location>
        <begin position="185"/>
        <end position="204"/>
    </location>
</feature>
<feature type="transmembrane region" description="Helical" evidence="1">
    <location>
        <begin position="12"/>
        <end position="31"/>
    </location>
</feature>
<accession>A0A9D1F816</accession>
<gene>
    <name evidence="2" type="ORF">IAA83_01700</name>
</gene>
<sequence>MKRLKSLNRYQKCVLLVTAVMMLVFTVLYFVTTSRMGVRYMDAILTPSQNNGSTLYSGTIQGKPACFTVSADKTVEFQYGDQLYGPYTAREDPTAIPKETELAQAMVGIEVYCGAERIFRGGVSRNGEYDFLYNEDGSIANLDFFVTTGGTVLDEHGNVADPMEPSVSTILRLMDGPTLLHKGEWGMWLGGMMVCIVTVIYVLFADEIFRLRLAFQIRNVDEVEPSEWEIAGRYITWTVVPIMALVCFIVGLQMIP</sequence>
<dbReference type="Proteomes" id="UP000886741">
    <property type="component" value="Unassembled WGS sequence"/>
</dbReference>
<reference evidence="2" key="1">
    <citation type="submission" date="2020-10" db="EMBL/GenBank/DDBJ databases">
        <authorList>
            <person name="Gilroy R."/>
        </authorList>
    </citation>
    <scope>NUCLEOTIDE SEQUENCE</scope>
    <source>
        <strain evidence="2">ChiBcec16-1751</strain>
    </source>
</reference>
<keyword evidence="1" id="KW-0472">Membrane</keyword>
<organism evidence="2 3">
    <name type="scientific">Candidatus Avoscillospira avistercoris</name>
    <dbReference type="NCBI Taxonomy" id="2840707"/>
    <lineage>
        <taxon>Bacteria</taxon>
        <taxon>Bacillati</taxon>
        <taxon>Bacillota</taxon>
        <taxon>Clostridia</taxon>
        <taxon>Eubacteriales</taxon>
        <taxon>Oscillospiraceae</taxon>
        <taxon>Oscillospiraceae incertae sedis</taxon>
        <taxon>Candidatus Avoscillospira</taxon>
    </lineage>
</organism>
<evidence type="ECO:0000313" key="2">
    <source>
        <dbReference type="EMBL" id="HIS64070.1"/>
    </source>
</evidence>
<dbReference type="AlphaFoldDB" id="A0A9D1F816"/>
<reference evidence="2" key="2">
    <citation type="journal article" date="2021" name="PeerJ">
        <title>Extensive microbial diversity within the chicken gut microbiome revealed by metagenomics and culture.</title>
        <authorList>
            <person name="Gilroy R."/>
            <person name="Ravi A."/>
            <person name="Getino M."/>
            <person name="Pursley I."/>
            <person name="Horton D.L."/>
            <person name="Alikhan N.F."/>
            <person name="Baker D."/>
            <person name="Gharbi K."/>
            <person name="Hall N."/>
            <person name="Watson M."/>
            <person name="Adriaenssens E.M."/>
            <person name="Foster-Nyarko E."/>
            <person name="Jarju S."/>
            <person name="Secka A."/>
            <person name="Antonio M."/>
            <person name="Oren A."/>
            <person name="Chaudhuri R.R."/>
            <person name="La Ragione R."/>
            <person name="Hildebrand F."/>
            <person name="Pallen M.J."/>
        </authorList>
    </citation>
    <scope>NUCLEOTIDE SEQUENCE</scope>
    <source>
        <strain evidence="2">ChiBcec16-1751</strain>
    </source>
</reference>
<keyword evidence="1" id="KW-0812">Transmembrane</keyword>
<proteinExistence type="predicted"/>